<dbReference type="InterPro" id="IPR000182">
    <property type="entry name" value="GNAT_dom"/>
</dbReference>
<dbReference type="GeneID" id="42779966"/>
<gene>
    <name evidence="3" type="ORF">D1866_09495</name>
    <name evidence="2" type="ORF">GFB69_00935</name>
</gene>
<dbReference type="Pfam" id="PF00583">
    <property type="entry name" value="Acetyltransf_1"/>
    <property type="match status" value="1"/>
</dbReference>
<dbReference type="EMBL" id="WHYS01000001">
    <property type="protein sequence ID" value="MQL54365.1"/>
    <property type="molecule type" value="Genomic_DNA"/>
</dbReference>
<dbReference type="PROSITE" id="PS51186">
    <property type="entry name" value="GNAT"/>
    <property type="match status" value="1"/>
</dbReference>
<dbReference type="InterPro" id="IPR016181">
    <property type="entry name" value="Acyl_CoA_acyltransferase"/>
</dbReference>
<accession>A0A650CWE0</accession>
<evidence type="ECO:0000313" key="2">
    <source>
        <dbReference type="EMBL" id="MQL54365.1"/>
    </source>
</evidence>
<dbReference type="KEGG" id="aamb:D1866_09495"/>
<dbReference type="SUPFAM" id="SSF55729">
    <property type="entry name" value="Acyl-CoA N-acyltransferases (Nat)"/>
    <property type="match status" value="1"/>
</dbReference>
<name>A0A650CWE0_ACIAM</name>
<dbReference type="GO" id="GO:0016747">
    <property type="term" value="F:acyltransferase activity, transferring groups other than amino-acyl groups"/>
    <property type="evidence" value="ECO:0007669"/>
    <property type="project" value="InterPro"/>
</dbReference>
<reference evidence="3 4" key="2">
    <citation type="submission" date="2019-10" db="EMBL/GenBank/DDBJ databases">
        <title>Genome Sequences from Six Type Strain Members of the Archaeal Family Sulfolobaceae: Acidianus ambivalens, Acidianus infernus, Metallosphaera prunae, Stygiolobus azoricus, Sulfolobus metallicus, and Sulfurisphaera ohwakuensis.</title>
        <authorList>
            <person name="Counts J.A."/>
            <person name="Kelly R.M."/>
        </authorList>
    </citation>
    <scope>NUCLEOTIDE SEQUENCE [LARGE SCALE GENOMIC DNA]</scope>
    <source>
        <strain evidence="3 4">LEI 10</strain>
    </source>
</reference>
<dbReference type="RefSeq" id="WP_152939378.1">
    <property type="nucleotide sequence ID" value="NZ_CP045482.1"/>
</dbReference>
<dbReference type="EMBL" id="CP045482">
    <property type="protein sequence ID" value="QGR22189.1"/>
    <property type="molecule type" value="Genomic_DNA"/>
</dbReference>
<proteinExistence type="predicted"/>
<organism evidence="3 4">
    <name type="scientific">Acidianus ambivalens</name>
    <name type="common">Desulfurolobus ambivalens</name>
    <dbReference type="NCBI Taxonomy" id="2283"/>
    <lineage>
        <taxon>Archaea</taxon>
        <taxon>Thermoproteota</taxon>
        <taxon>Thermoprotei</taxon>
        <taxon>Sulfolobales</taxon>
        <taxon>Sulfolobaceae</taxon>
        <taxon>Acidianus</taxon>
    </lineage>
</organism>
<dbReference type="Proteomes" id="UP000474054">
    <property type="component" value="Unassembled WGS sequence"/>
</dbReference>
<feature type="domain" description="N-acetyltransferase" evidence="1">
    <location>
        <begin position="8"/>
        <end position="174"/>
    </location>
</feature>
<sequence>MILEGREIQIIKANEDYAEKFYEYLQSLKDDPENYTIIRYDDVTLEDVKKIKWNDYPLFLAIEKGKVVGSIQVMRGKYFGALRQSHVAEIAYSVAKEFRGKGLIYALMFYALSNVSIVTAWVDERNIRSQKVLEKLGARKLGKIDGFMYSIREKAFANMIFYVGNAEEMRRKAKEKAERKGIILK</sequence>
<keyword evidence="4" id="KW-1185">Reference proteome</keyword>
<evidence type="ECO:0000259" key="1">
    <source>
        <dbReference type="PROSITE" id="PS51186"/>
    </source>
</evidence>
<dbReference type="Gene3D" id="3.40.630.30">
    <property type="match status" value="1"/>
</dbReference>
<dbReference type="AlphaFoldDB" id="A0A650CWE0"/>
<keyword evidence="3" id="KW-0808">Transferase</keyword>
<evidence type="ECO:0000313" key="5">
    <source>
        <dbReference type="Proteomes" id="UP000474054"/>
    </source>
</evidence>
<dbReference type="Proteomes" id="UP000426328">
    <property type="component" value="Chromosome"/>
</dbReference>
<reference evidence="2 5" key="1">
    <citation type="submission" date="2019-10" db="EMBL/GenBank/DDBJ databases">
        <title>Comparative genomics of sulfur disproportionating microorganisms.</title>
        <authorList>
            <person name="Ward L.M."/>
            <person name="Bertran E."/>
            <person name="Johnston D."/>
        </authorList>
    </citation>
    <scope>NUCLEOTIDE SEQUENCE [LARGE SCALE GENOMIC DNA]</scope>
    <source>
        <strain evidence="2 5">DSM 3772</strain>
    </source>
</reference>
<evidence type="ECO:0000313" key="3">
    <source>
        <dbReference type="EMBL" id="QGR22189.1"/>
    </source>
</evidence>
<protein>
    <submittedName>
        <fullName evidence="3">GNAT family N-acetyltransferase</fullName>
    </submittedName>
</protein>
<evidence type="ECO:0000313" key="4">
    <source>
        <dbReference type="Proteomes" id="UP000426328"/>
    </source>
</evidence>